<dbReference type="EMBL" id="FJUX01000260">
    <property type="protein sequence ID" value="CZT13950.1"/>
    <property type="molecule type" value="Genomic_DNA"/>
</dbReference>
<accession>A0A1E1LTW5</accession>
<feature type="chain" id="PRO_5009447656" evidence="1">
    <location>
        <begin position="23"/>
        <end position="103"/>
    </location>
</feature>
<gene>
    <name evidence="2" type="ORF">RAG0_17585</name>
</gene>
<sequence length="103" mass="11714">MPFLLVILLSLLIREKPQSLAGYRLSASELKIIMRILKASRAKIIKSKACTKVNKEIPRPETYLRYASEYTLFPKLKYTLASNSITILKVVISESSEEVLKIT</sequence>
<evidence type="ECO:0000313" key="2">
    <source>
        <dbReference type="EMBL" id="CZT13950.1"/>
    </source>
</evidence>
<protein>
    <submittedName>
        <fullName evidence="2">Uncharacterized protein</fullName>
    </submittedName>
</protein>
<dbReference type="AlphaFoldDB" id="A0A1E1LTW5"/>
<feature type="signal peptide" evidence="1">
    <location>
        <begin position="1"/>
        <end position="22"/>
    </location>
</feature>
<evidence type="ECO:0000256" key="1">
    <source>
        <dbReference type="SAM" id="SignalP"/>
    </source>
</evidence>
<proteinExistence type="predicted"/>
<keyword evidence="3" id="KW-1185">Reference proteome</keyword>
<dbReference type="Proteomes" id="UP000178912">
    <property type="component" value="Unassembled WGS sequence"/>
</dbReference>
<keyword evidence="1" id="KW-0732">Signal</keyword>
<organism evidence="2 3">
    <name type="scientific">Rhynchosporium agropyri</name>
    <dbReference type="NCBI Taxonomy" id="914238"/>
    <lineage>
        <taxon>Eukaryota</taxon>
        <taxon>Fungi</taxon>
        <taxon>Dikarya</taxon>
        <taxon>Ascomycota</taxon>
        <taxon>Pezizomycotina</taxon>
        <taxon>Leotiomycetes</taxon>
        <taxon>Helotiales</taxon>
        <taxon>Ploettnerulaceae</taxon>
        <taxon>Rhynchosporium</taxon>
    </lineage>
</organism>
<evidence type="ECO:0000313" key="3">
    <source>
        <dbReference type="Proteomes" id="UP000178912"/>
    </source>
</evidence>
<name>A0A1E1LTW5_9HELO</name>
<reference evidence="3" key="1">
    <citation type="submission" date="2016-03" db="EMBL/GenBank/DDBJ databases">
        <authorList>
            <person name="Guldener U."/>
        </authorList>
    </citation>
    <scope>NUCLEOTIDE SEQUENCE [LARGE SCALE GENOMIC DNA]</scope>
    <source>
        <strain evidence="3">04CH-RAC-A.6.1</strain>
    </source>
</reference>